<dbReference type="eggNOG" id="COG0697">
    <property type="taxonomic scope" value="Bacteria"/>
</dbReference>
<feature type="transmembrane region" description="Helical" evidence="1">
    <location>
        <begin position="208"/>
        <end position="226"/>
    </location>
</feature>
<dbReference type="SUPFAM" id="SSF103481">
    <property type="entry name" value="Multidrug resistance efflux transporter EmrE"/>
    <property type="match status" value="2"/>
</dbReference>
<keyword evidence="1" id="KW-1133">Transmembrane helix</keyword>
<sequence length="293" mass="30359">MPRSSRYGIALAAFGALVLTPDALFMRISGLDGWQMLAWRGFGVGAMFWLAWLILARREAPLHRLLRPAGLVLIVAQYFNALLFPMAIAAAPVAVVLLAVATVPVWAALLSWLALGEPTSRATWATIVAVLAGIGIAVSGHGDLALNRAALTGALCGLGVALSLATTFVSLRRAPELPLLPALGTGALLAGLTGLLVAGPGRIGDGNVAAILVTALLILPASFFSLSQASRYTQAANVSLLMLLETVLGPLWVWIGLGEAPTARMLAGGAIVLASLALYILLPQRRRAAPEAA</sequence>
<dbReference type="PANTHER" id="PTHR22911">
    <property type="entry name" value="ACYL-MALONYL CONDENSING ENZYME-RELATED"/>
    <property type="match status" value="1"/>
</dbReference>
<keyword evidence="1" id="KW-0472">Membrane</keyword>
<feature type="domain" description="EamA" evidence="2">
    <location>
        <begin position="8"/>
        <end position="137"/>
    </location>
</feature>
<keyword evidence="1" id="KW-0812">Transmembrane</keyword>
<dbReference type="InterPro" id="IPR000620">
    <property type="entry name" value="EamA_dom"/>
</dbReference>
<dbReference type="GO" id="GO:0016020">
    <property type="term" value="C:membrane"/>
    <property type="evidence" value="ECO:0007669"/>
    <property type="project" value="InterPro"/>
</dbReference>
<dbReference type="Pfam" id="PF00892">
    <property type="entry name" value="EamA"/>
    <property type="match status" value="2"/>
</dbReference>
<dbReference type="PANTHER" id="PTHR22911:SF135">
    <property type="entry name" value="BLR4310 PROTEIN"/>
    <property type="match status" value="1"/>
</dbReference>
<proteinExistence type="predicted"/>
<feature type="domain" description="EamA" evidence="2">
    <location>
        <begin position="152"/>
        <end position="279"/>
    </location>
</feature>
<gene>
    <name evidence="3" type="ORF">R2601_25341</name>
</gene>
<evidence type="ECO:0000256" key="1">
    <source>
        <dbReference type="SAM" id="Phobius"/>
    </source>
</evidence>
<dbReference type="OrthoDB" id="9810239at2"/>
<dbReference type="EMBL" id="AATQ01000016">
    <property type="protein sequence ID" value="EAU46284.1"/>
    <property type="molecule type" value="Genomic_DNA"/>
</dbReference>
<evidence type="ECO:0000313" key="3">
    <source>
        <dbReference type="EMBL" id="EAU46284.1"/>
    </source>
</evidence>
<dbReference type="STRING" id="314265.R2601_25341"/>
<name>Q0FPX0_SALBH</name>
<feature type="transmembrane region" description="Helical" evidence="1">
    <location>
        <begin position="94"/>
        <end position="115"/>
    </location>
</feature>
<feature type="transmembrane region" description="Helical" evidence="1">
    <location>
        <begin position="177"/>
        <end position="196"/>
    </location>
</feature>
<keyword evidence="4" id="KW-1185">Reference proteome</keyword>
<dbReference type="HOGENOM" id="CLU_033863_17_1_5"/>
<feature type="transmembrane region" description="Helical" evidence="1">
    <location>
        <begin position="68"/>
        <end position="88"/>
    </location>
</feature>
<dbReference type="RefSeq" id="WP_007800627.1">
    <property type="nucleotide sequence ID" value="NZ_DS022276.1"/>
</dbReference>
<reference evidence="3 4" key="1">
    <citation type="journal article" date="2010" name="J. Bacteriol.">
        <title>Genome sequences of Pelagibaca bermudensis HTCC2601T and Maritimibacter alkaliphilus HTCC2654T, the type strains of two marine Roseobacter genera.</title>
        <authorList>
            <person name="Thrash J.C."/>
            <person name="Cho J.C."/>
            <person name="Ferriera S."/>
            <person name="Johnson J."/>
            <person name="Vergin K.L."/>
            <person name="Giovannoni S.J."/>
        </authorList>
    </citation>
    <scope>NUCLEOTIDE SEQUENCE [LARGE SCALE GENOMIC DNA]</scope>
    <source>
        <strain evidence="4">DSM 26914 / JCM 13377 / KCTC 12554 / HTCC2601</strain>
    </source>
</reference>
<evidence type="ECO:0000313" key="4">
    <source>
        <dbReference type="Proteomes" id="UP000006230"/>
    </source>
</evidence>
<dbReference type="Proteomes" id="UP000006230">
    <property type="component" value="Unassembled WGS sequence"/>
</dbReference>
<dbReference type="InterPro" id="IPR037185">
    <property type="entry name" value="EmrE-like"/>
</dbReference>
<organism evidence="3 4">
    <name type="scientific">Salipiger bermudensis (strain DSM 26914 / JCM 13377 / KCTC 12554 / HTCC2601)</name>
    <name type="common">Pelagibaca bermudensis</name>
    <dbReference type="NCBI Taxonomy" id="314265"/>
    <lineage>
        <taxon>Bacteria</taxon>
        <taxon>Pseudomonadati</taxon>
        <taxon>Pseudomonadota</taxon>
        <taxon>Alphaproteobacteria</taxon>
        <taxon>Rhodobacterales</taxon>
        <taxon>Roseobacteraceae</taxon>
        <taxon>Salipiger</taxon>
    </lineage>
</organism>
<feature type="transmembrane region" description="Helical" evidence="1">
    <location>
        <begin position="37"/>
        <end position="56"/>
    </location>
</feature>
<feature type="transmembrane region" description="Helical" evidence="1">
    <location>
        <begin position="238"/>
        <end position="257"/>
    </location>
</feature>
<comment type="caution">
    <text evidence="3">The sequence shown here is derived from an EMBL/GenBank/DDBJ whole genome shotgun (WGS) entry which is preliminary data.</text>
</comment>
<accession>Q0FPX0</accession>
<evidence type="ECO:0000259" key="2">
    <source>
        <dbReference type="Pfam" id="PF00892"/>
    </source>
</evidence>
<dbReference type="AlphaFoldDB" id="Q0FPX0"/>
<feature type="transmembrane region" description="Helical" evidence="1">
    <location>
        <begin position="263"/>
        <end position="282"/>
    </location>
</feature>
<protein>
    <submittedName>
        <fullName evidence="3">Membrane protein</fullName>
    </submittedName>
</protein>
<feature type="transmembrane region" description="Helical" evidence="1">
    <location>
        <begin position="145"/>
        <end position="165"/>
    </location>
</feature>
<feature type="transmembrane region" description="Helical" evidence="1">
    <location>
        <begin position="122"/>
        <end position="139"/>
    </location>
</feature>